<feature type="transmembrane region" description="Helical" evidence="7">
    <location>
        <begin position="12"/>
        <end position="35"/>
    </location>
</feature>
<evidence type="ECO:0000256" key="3">
    <source>
        <dbReference type="ARBA" id="ARBA00022692"/>
    </source>
</evidence>
<keyword evidence="3 7" id="KW-0812">Transmembrane</keyword>
<proteinExistence type="inferred from homology"/>
<dbReference type="CDD" id="cd03127">
    <property type="entry name" value="tetraspanin_LEL"/>
    <property type="match status" value="1"/>
</dbReference>
<dbReference type="InterPro" id="IPR018499">
    <property type="entry name" value="Tetraspanin/Peripherin"/>
</dbReference>
<gene>
    <name evidence="8" type="ORF">HW555_006731</name>
</gene>
<dbReference type="GO" id="GO:0005886">
    <property type="term" value="C:plasma membrane"/>
    <property type="evidence" value="ECO:0007669"/>
    <property type="project" value="TreeGrafter"/>
</dbReference>
<evidence type="ECO:0000256" key="6">
    <source>
        <dbReference type="PIRSR" id="PIRSR002419-1"/>
    </source>
</evidence>
<protein>
    <recommendedName>
        <fullName evidence="7">Tetraspanin</fullName>
    </recommendedName>
</protein>
<feature type="transmembrane region" description="Helical" evidence="7">
    <location>
        <begin position="85"/>
        <end position="105"/>
    </location>
</feature>
<keyword evidence="9" id="KW-1185">Reference proteome</keyword>
<reference evidence="8" key="1">
    <citation type="submission" date="2020-08" db="EMBL/GenBank/DDBJ databases">
        <title>Spodoptera exigua strain:BAW_Kor-Di-RS1 Genome sequencing and assembly.</title>
        <authorList>
            <person name="Kim J."/>
            <person name="Nam H.Y."/>
            <person name="Kwon M."/>
            <person name="Choi J.H."/>
            <person name="Cho S.R."/>
            <person name="Kim G.-H."/>
        </authorList>
    </citation>
    <scope>NUCLEOTIDE SEQUENCE</scope>
    <source>
        <strain evidence="8">BAW_Kor-Di-RS1</strain>
        <tissue evidence="8">Whole-body</tissue>
    </source>
</reference>
<keyword evidence="6" id="KW-1015">Disulfide bond</keyword>
<comment type="similarity">
    <text evidence="2 7">Belongs to the tetraspanin (TM4SF) family.</text>
</comment>
<dbReference type="Proteomes" id="UP000648187">
    <property type="component" value="Unassembled WGS sequence"/>
</dbReference>
<dbReference type="EMBL" id="JACKWZ010000104">
    <property type="protein sequence ID" value="KAF9415697.1"/>
    <property type="molecule type" value="Genomic_DNA"/>
</dbReference>
<dbReference type="PIRSF" id="PIRSF002419">
    <property type="entry name" value="Tetraspanin"/>
    <property type="match status" value="1"/>
</dbReference>
<dbReference type="InterPro" id="IPR000301">
    <property type="entry name" value="Tetraspanin_animals"/>
</dbReference>
<keyword evidence="5 7" id="KW-0472">Membrane</keyword>
<evidence type="ECO:0000256" key="4">
    <source>
        <dbReference type="ARBA" id="ARBA00022989"/>
    </source>
</evidence>
<evidence type="ECO:0000313" key="8">
    <source>
        <dbReference type="EMBL" id="KAF9415697.1"/>
    </source>
</evidence>
<evidence type="ECO:0000256" key="7">
    <source>
        <dbReference type="RuleBase" id="RU361218"/>
    </source>
</evidence>
<name>A0A835L526_SPOEX</name>
<evidence type="ECO:0000256" key="1">
    <source>
        <dbReference type="ARBA" id="ARBA00004141"/>
    </source>
</evidence>
<evidence type="ECO:0000256" key="2">
    <source>
        <dbReference type="ARBA" id="ARBA00006840"/>
    </source>
</evidence>
<dbReference type="PANTHER" id="PTHR19282">
    <property type="entry name" value="TETRASPANIN"/>
    <property type="match status" value="1"/>
</dbReference>
<dbReference type="InterPro" id="IPR008952">
    <property type="entry name" value="Tetraspanin_EC2_sf"/>
</dbReference>
<evidence type="ECO:0000313" key="9">
    <source>
        <dbReference type="Proteomes" id="UP000648187"/>
    </source>
</evidence>
<dbReference type="PANTHER" id="PTHR19282:SF521">
    <property type="entry name" value="IP01817P-RELATED"/>
    <property type="match status" value="1"/>
</dbReference>
<feature type="transmembrane region" description="Helical" evidence="7">
    <location>
        <begin position="55"/>
        <end position="76"/>
    </location>
</feature>
<dbReference type="AlphaFoldDB" id="A0A835L526"/>
<organism evidence="8 9">
    <name type="scientific">Spodoptera exigua</name>
    <name type="common">Beet armyworm</name>
    <name type="synonym">Noctua fulgens</name>
    <dbReference type="NCBI Taxonomy" id="7107"/>
    <lineage>
        <taxon>Eukaryota</taxon>
        <taxon>Metazoa</taxon>
        <taxon>Ecdysozoa</taxon>
        <taxon>Arthropoda</taxon>
        <taxon>Hexapoda</taxon>
        <taxon>Insecta</taxon>
        <taxon>Pterygota</taxon>
        <taxon>Neoptera</taxon>
        <taxon>Endopterygota</taxon>
        <taxon>Lepidoptera</taxon>
        <taxon>Glossata</taxon>
        <taxon>Ditrysia</taxon>
        <taxon>Noctuoidea</taxon>
        <taxon>Noctuidae</taxon>
        <taxon>Amphipyrinae</taxon>
        <taxon>Spodoptera</taxon>
    </lineage>
</organism>
<dbReference type="PRINTS" id="PR00259">
    <property type="entry name" value="TMFOUR"/>
</dbReference>
<sequence>MCSCLAKNILVGVNLILTVASFAILALGVSIVTGYKYFQEEIFNIELDIQFLPTFLITLGVIAFIISFSGCCGAILESICMLKTYAVFMGILAVIKVAFTIFLFMKNSELSDGVQRVIDESFSSDPGQNLPFHGLESTFKCCGTTGPDSYINDYNLTSPTCCEKFNEDPTTTDDANRICTKDEAYPQGCSQLIRNFFYDTLKIVGFILIGFIVYEILTLTFALYVAATIQMKIVGTEYY</sequence>
<comment type="caution">
    <text evidence="8">The sequence shown here is derived from an EMBL/GenBank/DDBJ whole genome shotgun (WGS) entry which is preliminary data.</text>
</comment>
<accession>A0A835L526</accession>
<feature type="disulfide bond" evidence="6">
    <location>
        <begin position="142"/>
        <end position="162"/>
    </location>
</feature>
<feature type="transmembrane region" description="Helical" evidence="7">
    <location>
        <begin position="203"/>
        <end position="226"/>
    </location>
</feature>
<comment type="subcellular location">
    <subcellularLocation>
        <location evidence="1 7">Membrane</location>
        <topology evidence="1 7">Multi-pass membrane protein</topology>
    </subcellularLocation>
</comment>
<dbReference type="Gene3D" id="1.10.1450.10">
    <property type="entry name" value="Tetraspanin"/>
    <property type="match status" value="1"/>
</dbReference>
<keyword evidence="4 7" id="KW-1133">Transmembrane helix</keyword>
<dbReference type="Pfam" id="PF00335">
    <property type="entry name" value="Tetraspanin"/>
    <property type="match status" value="1"/>
</dbReference>
<dbReference type="SUPFAM" id="SSF48652">
    <property type="entry name" value="Tetraspanin"/>
    <property type="match status" value="1"/>
</dbReference>
<evidence type="ECO:0000256" key="5">
    <source>
        <dbReference type="ARBA" id="ARBA00023136"/>
    </source>
</evidence>